<proteinExistence type="predicted"/>
<reference evidence="1 2" key="1">
    <citation type="journal article" date="2016" name="Mol. Biol. Evol.">
        <title>Comparative Genomics of Early-Diverging Mushroom-Forming Fungi Provides Insights into the Origins of Lignocellulose Decay Capabilities.</title>
        <authorList>
            <person name="Nagy L.G."/>
            <person name="Riley R."/>
            <person name="Tritt A."/>
            <person name="Adam C."/>
            <person name="Daum C."/>
            <person name="Floudas D."/>
            <person name="Sun H."/>
            <person name="Yadav J.S."/>
            <person name="Pangilinan J."/>
            <person name="Larsson K.H."/>
            <person name="Matsuura K."/>
            <person name="Barry K."/>
            <person name="Labutti K."/>
            <person name="Kuo R."/>
            <person name="Ohm R.A."/>
            <person name="Bhattacharya S.S."/>
            <person name="Shirouzu T."/>
            <person name="Yoshinaga Y."/>
            <person name="Martin F.M."/>
            <person name="Grigoriev I.V."/>
            <person name="Hibbett D.S."/>
        </authorList>
    </citation>
    <scope>NUCLEOTIDE SEQUENCE [LARGE SCALE GENOMIC DNA]</scope>
    <source>
        <strain evidence="1 2">CBS 109695</strain>
    </source>
</reference>
<accession>A0A167VG18</accession>
<protein>
    <submittedName>
        <fullName evidence="1">Uncharacterized protein</fullName>
    </submittedName>
</protein>
<organism evidence="1 2">
    <name type="scientific">Athelia psychrophila</name>
    <dbReference type="NCBI Taxonomy" id="1759441"/>
    <lineage>
        <taxon>Eukaryota</taxon>
        <taxon>Fungi</taxon>
        <taxon>Dikarya</taxon>
        <taxon>Basidiomycota</taxon>
        <taxon>Agaricomycotina</taxon>
        <taxon>Agaricomycetes</taxon>
        <taxon>Agaricomycetidae</taxon>
        <taxon>Atheliales</taxon>
        <taxon>Atheliaceae</taxon>
        <taxon>Athelia</taxon>
    </lineage>
</organism>
<dbReference type="AlphaFoldDB" id="A0A167VG18"/>
<name>A0A167VG18_9AGAM</name>
<keyword evidence="2" id="KW-1185">Reference proteome</keyword>
<evidence type="ECO:0000313" key="1">
    <source>
        <dbReference type="EMBL" id="KZP04975.1"/>
    </source>
</evidence>
<dbReference type="Proteomes" id="UP000076532">
    <property type="component" value="Unassembled WGS sequence"/>
</dbReference>
<evidence type="ECO:0000313" key="2">
    <source>
        <dbReference type="Proteomes" id="UP000076532"/>
    </source>
</evidence>
<dbReference type="EMBL" id="KV417874">
    <property type="protein sequence ID" value="KZP04975.1"/>
    <property type="molecule type" value="Genomic_DNA"/>
</dbReference>
<gene>
    <name evidence="1" type="ORF">FIBSPDRAFT_903860</name>
</gene>
<dbReference type="OrthoDB" id="3270451at2759"/>
<sequence length="140" mass="15871">MDIPYLKKIMANTEEHYIDGKPLHCHPDTRNRDAQHSSSSIFIIEAKDFRQMTPNENLIKIGLLMRNVNHLGPIDQERQMQAHKKTVDDPESILVKGTFQDLLDVATENYTAVFNVLDIPMGDSSGVDIPPSYLHIASEE</sequence>